<dbReference type="Proteomes" id="UP001595960">
    <property type="component" value="Unassembled WGS sequence"/>
</dbReference>
<feature type="transmembrane region" description="Helical" evidence="1">
    <location>
        <begin position="34"/>
        <end position="61"/>
    </location>
</feature>
<comment type="caution">
    <text evidence="2">The sequence shown here is derived from an EMBL/GenBank/DDBJ whole genome shotgun (WGS) entry which is preliminary data.</text>
</comment>
<evidence type="ECO:0000313" key="2">
    <source>
        <dbReference type="EMBL" id="MFC4829862.1"/>
    </source>
</evidence>
<dbReference type="EMBL" id="JBHSJC010000002">
    <property type="protein sequence ID" value="MFC4829862.1"/>
    <property type="molecule type" value="Genomic_DNA"/>
</dbReference>
<proteinExistence type="predicted"/>
<name>A0ABV9R9B7_9MICO</name>
<reference evidence="3" key="1">
    <citation type="journal article" date="2019" name="Int. J. Syst. Evol. Microbiol.">
        <title>The Global Catalogue of Microorganisms (GCM) 10K type strain sequencing project: providing services to taxonomists for standard genome sequencing and annotation.</title>
        <authorList>
            <consortium name="The Broad Institute Genomics Platform"/>
            <consortium name="The Broad Institute Genome Sequencing Center for Infectious Disease"/>
            <person name="Wu L."/>
            <person name="Ma J."/>
        </authorList>
    </citation>
    <scope>NUCLEOTIDE SEQUENCE [LARGE SCALE GENOMIC DNA]</scope>
    <source>
        <strain evidence="3">CGMCC 1.12192</strain>
    </source>
</reference>
<sequence>MLLAIGISAVCVASWNLSADIDRADRTGTSGNIFALGIAPLGFVGFCAVVAGIVLLVVVAARKIRA</sequence>
<organism evidence="2 3">
    <name type="scientific">Agromyces aurantiacus</name>
    <dbReference type="NCBI Taxonomy" id="165814"/>
    <lineage>
        <taxon>Bacteria</taxon>
        <taxon>Bacillati</taxon>
        <taxon>Actinomycetota</taxon>
        <taxon>Actinomycetes</taxon>
        <taxon>Micrococcales</taxon>
        <taxon>Microbacteriaceae</taxon>
        <taxon>Agromyces</taxon>
    </lineage>
</organism>
<accession>A0ABV9R9B7</accession>
<gene>
    <name evidence="2" type="ORF">ACFPER_13725</name>
</gene>
<keyword evidence="1" id="KW-0472">Membrane</keyword>
<protein>
    <submittedName>
        <fullName evidence="2">Uncharacterized protein</fullName>
    </submittedName>
</protein>
<keyword evidence="3" id="KW-1185">Reference proteome</keyword>
<evidence type="ECO:0000313" key="3">
    <source>
        <dbReference type="Proteomes" id="UP001595960"/>
    </source>
</evidence>
<keyword evidence="1" id="KW-1133">Transmembrane helix</keyword>
<evidence type="ECO:0000256" key="1">
    <source>
        <dbReference type="SAM" id="Phobius"/>
    </source>
</evidence>
<dbReference type="RefSeq" id="WP_204395075.1">
    <property type="nucleotide sequence ID" value="NZ_JAFBBW010000001.1"/>
</dbReference>
<keyword evidence="1" id="KW-0812">Transmembrane</keyword>